<keyword evidence="3" id="KW-0539">Nucleus</keyword>
<evidence type="ECO:0000256" key="6">
    <source>
        <dbReference type="SAM" id="MobiDB-lite"/>
    </source>
</evidence>
<dbReference type="EMBL" id="JAYMYR010000003">
    <property type="protein sequence ID" value="KAK7372555.1"/>
    <property type="molecule type" value="Genomic_DNA"/>
</dbReference>
<dbReference type="PANTHER" id="PTHR35740">
    <property type="entry name" value="OS12G0111700 PROTEIN"/>
    <property type="match status" value="1"/>
</dbReference>
<feature type="compositionally biased region" description="Polar residues" evidence="6">
    <location>
        <begin position="53"/>
        <end position="65"/>
    </location>
</feature>
<evidence type="ECO:0000259" key="7">
    <source>
        <dbReference type="Pfam" id="PF25220"/>
    </source>
</evidence>
<evidence type="ECO:0000313" key="8">
    <source>
        <dbReference type="EMBL" id="KAK7372555.1"/>
    </source>
</evidence>
<dbReference type="AlphaFoldDB" id="A0AAN9NG03"/>
<feature type="region of interest" description="Disordered" evidence="6">
    <location>
        <begin position="1"/>
        <end position="90"/>
    </location>
</feature>
<dbReference type="GO" id="GO:0051301">
    <property type="term" value="P:cell division"/>
    <property type="evidence" value="ECO:0007669"/>
    <property type="project" value="UniProtKB-KW"/>
</dbReference>
<feature type="compositionally biased region" description="Pro residues" evidence="6">
    <location>
        <begin position="69"/>
        <end position="78"/>
    </location>
</feature>
<name>A0AAN9NG03_PHACN</name>
<feature type="compositionally biased region" description="Basic residues" evidence="6">
    <location>
        <begin position="1"/>
        <end position="14"/>
    </location>
</feature>
<dbReference type="PANTHER" id="PTHR35740:SF1">
    <property type="entry name" value="OS12G0111700 PROTEIN"/>
    <property type="match status" value="1"/>
</dbReference>
<dbReference type="InterPro" id="IPR057337">
    <property type="entry name" value="Sororin_C"/>
</dbReference>
<feature type="domain" description="Sororin C-terminal region" evidence="7">
    <location>
        <begin position="192"/>
        <end position="215"/>
    </location>
</feature>
<evidence type="ECO:0000256" key="3">
    <source>
        <dbReference type="ARBA" id="ARBA00023242"/>
    </source>
</evidence>
<organism evidence="8 9">
    <name type="scientific">Phaseolus coccineus</name>
    <name type="common">Scarlet runner bean</name>
    <name type="synonym">Phaseolus multiflorus</name>
    <dbReference type="NCBI Taxonomy" id="3886"/>
    <lineage>
        <taxon>Eukaryota</taxon>
        <taxon>Viridiplantae</taxon>
        <taxon>Streptophyta</taxon>
        <taxon>Embryophyta</taxon>
        <taxon>Tracheophyta</taxon>
        <taxon>Spermatophyta</taxon>
        <taxon>Magnoliopsida</taxon>
        <taxon>eudicotyledons</taxon>
        <taxon>Gunneridae</taxon>
        <taxon>Pentapetalae</taxon>
        <taxon>rosids</taxon>
        <taxon>fabids</taxon>
        <taxon>Fabales</taxon>
        <taxon>Fabaceae</taxon>
        <taxon>Papilionoideae</taxon>
        <taxon>50 kb inversion clade</taxon>
        <taxon>NPAAA clade</taxon>
        <taxon>indigoferoid/millettioid clade</taxon>
        <taxon>Phaseoleae</taxon>
        <taxon>Phaseolus</taxon>
    </lineage>
</organism>
<evidence type="ECO:0000256" key="5">
    <source>
        <dbReference type="ARBA" id="ARBA00093465"/>
    </source>
</evidence>
<dbReference type="GO" id="GO:0005634">
    <property type="term" value="C:nucleus"/>
    <property type="evidence" value="ECO:0007669"/>
    <property type="project" value="UniProtKB-SubCell"/>
</dbReference>
<keyword evidence="4" id="KW-0131">Cell cycle</keyword>
<sequence length="219" mass="24007">MEANRRRRVVLRRKPLSDITNTSPPVSPKPRRTNPSSSSSTTSSSALDRRVTRNSTVAAATSLDNAPNPTSPSTPVPSTPSLKAPSLHADSITPPSIQIVDAEAFDVEASEPVQPISVVYSLRRSSNKRKKDKGKAVADPVSSPPNLKISDSCEKNDDFEGLNLSKAKALTFPRAKKQRTLMSEKDAINDQQLQEYVKKQNAYFKEVDEFELEVESGDE</sequence>
<keyword evidence="2" id="KW-0498">Mitosis</keyword>
<dbReference type="Proteomes" id="UP001374584">
    <property type="component" value="Unassembled WGS sequence"/>
</dbReference>
<feature type="region of interest" description="Disordered" evidence="6">
    <location>
        <begin position="124"/>
        <end position="153"/>
    </location>
</feature>
<comment type="similarity">
    <text evidence="5">Belongs to the sororin family.</text>
</comment>
<keyword evidence="9" id="KW-1185">Reference proteome</keyword>
<evidence type="ECO:0000313" key="9">
    <source>
        <dbReference type="Proteomes" id="UP001374584"/>
    </source>
</evidence>
<evidence type="ECO:0000256" key="2">
    <source>
        <dbReference type="ARBA" id="ARBA00022776"/>
    </source>
</evidence>
<accession>A0AAN9NG03</accession>
<reference evidence="8 9" key="1">
    <citation type="submission" date="2024-01" db="EMBL/GenBank/DDBJ databases">
        <title>The genomes of 5 underutilized Papilionoideae crops provide insights into root nodulation and disease resistanc.</title>
        <authorList>
            <person name="Jiang F."/>
        </authorList>
    </citation>
    <scope>NUCLEOTIDE SEQUENCE [LARGE SCALE GENOMIC DNA]</scope>
    <source>
        <strain evidence="8">JINMINGXINNONG_FW02</strain>
        <tissue evidence="8">Leaves</tissue>
    </source>
</reference>
<evidence type="ECO:0000256" key="4">
    <source>
        <dbReference type="ARBA" id="ARBA00023306"/>
    </source>
</evidence>
<comment type="caution">
    <text evidence="8">The sequence shown here is derived from an EMBL/GenBank/DDBJ whole genome shotgun (WGS) entry which is preliminary data.</text>
</comment>
<feature type="compositionally biased region" description="Low complexity" evidence="6">
    <location>
        <begin position="36"/>
        <end position="45"/>
    </location>
</feature>
<dbReference type="Pfam" id="PF25220">
    <property type="entry name" value="Sororin_C"/>
    <property type="match status" value="1"/>
</dbReference>
<proteinExistence type="inferred from homology"/>
<gene>
    <name evidence="8" type="ORF">VNO80_05937</name>
</gene>
<protein>
    <recommendedName>
        <fullName evidence="7">Sororin C-terminal region domain-containing protein</fullName>
    </recommendedName>
</protein>
<evidence type="ECO:0000256" key="1">
    <source>
        <dbReference type="ARBA" id="ARBA00022618"/>
    </source>
</evidence>
<keyword evidence="1" id="KW-0132">Cell division</keyword>